<evidence type="ECO:0000259" key="6">
    <source>
        <dbReference type="PROSITE" id="PS50109"/>
    </source>
</evidence>
<dbReference type="SMART" id="SM00387">
    <property type="entry name" value="HATPase_c"/>
    <property type="match status" value="1"/>
</dbReference>
<gene>
    <name evidence="9" type="ORF">ASZ90_009200</name>
</gene>
<sequence length="491" mass="54837">MRPKGRRAKDTMNTGQVAGGIIDHLPQPTFVLDCNGRVKTWNRGMELLTGVRAERIVGRGDYEHGLILFGTRRPTLNNYILKPGEEWRGEYRLIRQDGEFLFAESQKPLVNGRFTMSVAGPLYGSEGDLVGAIESLCDISDTKLTRNSFRNSEEDLKNPEESLPDIMFTIDADGTYLQFFWMDAESFGTDPALMPGKTPYDILPWEEADYIVQAARQVIATGKPVSVERCFLWHGEERTIQTALHPLRDTSGRITAATGISRDATAMVRSRKALDETRQAAEMYLDLLGNDIYNANMVASTVIEMLKERLSGEEEELAQRIKNTLEQNITVIKNVELLNTLNRYRVSMEPVNLDEIVAAQIKRYPGINITYSGCSCPVWANELLDHVFANLISNSIKYGGMKVRIEISVVEMEDIVTVTVADNGIGIPDHLKPNIFDRFTKSGKKRGGSRGLGLHIVKTLIGHYGGRVWAADRVPGRSKEGAAIKLILQKC</sequence>
<dbReference type="AlphaFoldDB" id="A0A0W8FJJ7"/>
<organism evidence="9">
    <name type="scientific">hydrocarbon metagenome</name>
    <dbReference type="NCBI Taxonomy" id="938273"/>
    <lineage>
        <taxon>unclassified sequences</taxon>
        <taxon>metagenomes</taxon>
        <taxon>ecological metagenomes</taxon>
    </lineage>
</organism>
<dbReference type="PANTHER" id="PTHR43304:SF1">
    <property type="entry name" value="PAC DOMAIN-CONTAINING PROTEIN"/>
    <property type="match status" value="1"/>
</dbReference>
<protein>
    <recommendedName>
        <fullName evidence="2">histidine kinase</fullName>
        <ecNumber evidence="2">2.7.13.3</ecNumber>
    </recommendedName>
</protein>
<evidence type="ECO:0000313" key="9">
    <source>
        <dbReference type="EMBL" id="KUG21051.1"/>
    </source>
</evidence>
<keyword evidence="5 9" id="KW-0418">Kinase</keyword>
<proteinExistence type="predicted"/>
<dbReference type="PRINTS" id="PR00344">
    <property type="entry name" value="BCTRLSENSOR"/>
</dbReference>
<reference evidence="9" key="1">
    <citation type="journal article" date="2015" name="Proc. Natl. Acad. Sci. U.S.A.">
        <title>Networks of energetic and metabolic interactions define dynamics in microbial communities.</title>
        <authorList>
            <person name="Embree M."/>
            <person name="Liu J.K."/>
            <person name="Al-Bassam M.M."/>
            <person name="Zengler K."/>
        </authorList>
    </citation>
    <scope>NUCLEOTIDE SEQUENCE</scope>
</reference>
<dbReference type="CDD" id="cd00130">
    <property type="entry name" value="PAS"/>
    <property type="match status" value="2"/>
</dbReference>
<dbReference type="EC" id="2.7.13.3" evidence="2"/>
<dbReference type="InterPro" id="IPR036890">
    <property type="entry name" value="HATPase_C_sf"/>
</dbReference>
<keyword evidence="4" id="KW-0808">Transferase</keyword>
<dbReference type="SUPFAM" id="SSF55785">
    <property type="entry name" value="PYP-like sensor domain (PAS domain)"/>
    <property type="match status" value="2"/>
</dbReference>
<dbReference type="PANTHER" id="PTHR43304">
    <property type="entry name" value="PHYTOCHROME-LIKE PROTEIN CPH1"/>
    <property type="match status" value="1"/>
</dbReference>
<dbReference type="Pfam" id="PF08448">
    <property type="entry name" value="PAS_4"/>
    <property type="match status" value="1"/>
</dbReference>
<evidence type="ECO:0000256" key="2">
    <source>
        <dbReference type="ARBA" id="ARBA00012438"/>
    </source>
</evidence>
<dbReference type="Pfam" id="PF02518">
    <property type="entry name" value="HATPase_c"/>
    <property type="match status" value="1"/>
</dbReference>
<dbReference type="InterPro" id="IPR013656">
    <property type="entry name" value="PAS_4"/>
</dbReference>
<feature type="domain" description="PAC" evidence="8">
    <location>
        <begin position="87"/>
        <end position="151"/>
    </location>
</feature>
<evidence type="ECO:0000256" key="4">
    <source>
        <dbReference type="ARBA" id="ARBA00022679"/>
    </source>
</evidence>
<dbReference type="InterPro" id="IPR000014">
    <property type="entry name" value="PAS"/>
</dbReference>
<dbReference type="InterPro" id="IPR052162">
    <property type="entry name" value="Sensor_kinase/Photoreceptor"/>
</dbReference>
<evidence type="ECO:0000259" key="7">
    <source>
        <dbReference type="PROSITE" id="PS50112"/>
    </source>
</evidence>
<dbReference type="CDD" id="cd00075">
    <property type="entry name" value="HATPase"/>
    <property type="match status" value="1"/>
</dbReference>
<dbReference type="Gene3D" id="3.30.450.20">
    <property type="entry name" value="PAS domain"/>
    <property type="match status" value="2"/>
</dbReference>
<dbReference type="SMART" id="SM00091">
    <property type="entry name" value="PAS"/>
    <property type="match status" value="2"/>
</dbReference>
<dbReference type="EMBL" id="LNQE01001107">
    <property type="protein sequence ID" value="KUG21051.1"/>
    <property type="molecule type" value="Genomic_DNA"/>
</dbReference>
<evidence type="ECO:0000256" key="1">
    <source>
        <dbReference type="ARBA" id="ARBA00000085"/>
    </source>
</evidence>
<feature type="domain" description="PAS" evidence="7">
    <location>
        <begin position="21"/>
        <end position="59"/>
    </location>
</feature>
<comment type="catalytic activity">
    <reaction evidence="1">
        <text>ATP + protein L-histidine = ADP + protein N-phospho-L-histidine.</text>
        <dbReference type="EC" id="2.7.13.3"/>
    </reaction>
</comment>
<feature type="domain" description="Histidine kinase" evidence="6">
    <location>
        <begin position="384"/>
        <end position="491"/>
    </location>
</feature>
<evidence type="ECO:0000256" key="5">
    <source>
        <dbReference type="ARBA" id="ARBA00022777"/>
    </source>
</evidence>
<dbReference type="PROSITE" id="PS50113">
    <property type="entry name" value="PAC"/>
    <property type="match status" value="2"/>
</dbReference>
<dbReference type="InterPro" id="IPR003594">
    <property type="entry name" value="HATPase_dom"/>
</dbReference>
<dbReference type="Pfam" id="PF00989">
    <property type="entry name" value="PAS"/>
    <property type="match status" value="1"/>
</dbReference>
<evidence type="ECO:0000256" key="3">
    <source>
        <dbReference type="ARBA" id="ARBA00022553"/>
    </source>
</evidence>
<keyword evidence="3" id="KW-0597">Phosphoprotein</keyword>
<dbReference type="PROSITE" id="PS50112">
    <property type="entry name" value="PAS"/>
    <property type="match status" value="1"/>
</dbReference>
<dbReference type="InterPro" id="IPR000700">
    <property type="entry name" value="PAS-assoc_C"/>
</dbReference>
<dbReference type="InterPro" id="IPR004358">
    <property type="entry name" value="Sig_transdc_His_kin-like_C"/>
</dbReference>
<name>A0A0W8FJJ7_9ZZZZ</name>
<feature type="domain" description="PAC" evidence="8">
    <location>
        <begin position="221"/>
        <end position="276"/>
    </location>
</feature>
<dbReference type="PROSITE" id="PS50109">
    <property type="entry name" value="HIS_KIN"/>
    <property type="match status" value="1"/>
</dbReference>
<dbReference type="GO" id="GO:0004673">
    <property type="term" value="F:protein histidine kinase activity"/>
    <property type="evidence" value="ECO:0007669"/>
    <property type="project" value="UniProtKB-EC"/>
</dbReference>
<dbReference type="InterPro" id="IPR005467">
    <property type="entry name" value="His_kinase_dom"/>
</dbReference>
<dbReference type="Gene3D" id="3.30.565.10">
    <property type="entry name" value="Histidine kinase-like ATPase, C-terminal domain"/>
    <property type="match status" value="1"/>
</dbReference>
<accession>A0A0W8FJJ7</accession>
<comment type="caution">
    <text evidence="9">The sequence shown here is derived from an EMBL/GenBank/DDBJ whole genome shotgun (WGS) entry which is preliminary data.</text>
</comment>
<dbReference type="SUPFAM" id="SSF55874">
    <property type="entry name" value="ATPase domain of HSP90 chaperone/DNA topoisomerase II/histidine kinase"/>
    <property type="match status" value="1"/>
</dbReference>
<evidence type="ECO:0000259" key="8">
    <source>
        <dbReference type="PROSITE" id="PS50113"/>
    </source>
</evidence>
<dbReference type="GO" id="GO:0006355">
    <property type="term" value="P:regulation of DNA-templated transcription"/>
    <property type="evidence" value="ECO:0007669"/>
    <property type="project" value="InterPro"/>
</dbReference>
<dbReference type="NCBIfam" id="TIGR00229">
    <property type="entry name" value="sensory_box"/>
    <property type="match status" value="1"/>
</dbReference>
<dbReference type="InterPro" id="IPR035965">
    <property type="entry name" value="PAS-like_dom_sf"/>
</dbReference>
<dbReference type="InterPro" id="IPR013767">
    <property type="entry name" value="PAS_fold"/>
</dbReference>